<dbReference type="Pfam" id="PF05097">
    <property type="entry name" value="DUF688"/>
    <property type="match status" value="1"/>
</dbReference>
<evidence type="ECO:0000313" key="2">
    <source>
        <dbReference type="EMBL" id="GAA0145134.1"/>
    </source>
</evidence>
<dbReference type="InterPro" id="IPR007789">
    <property type="entry name" value="DUF688"/>
</dbReference>
<sequence length="871" mass="97534">MYFWLYDVRFLGLGIDEDIHLPRVCSSVCSEYSRLWAYVDLLLELKSCCAEISLVLFVVVQSQEQGTLSIAQMMENEMKLNISAPILSIRKYLSPRATAYETAGIVSQKSPIGGHLSLLVDRSKWEPEEVTKPAAVPFLWERAPGRPKGDCSYHSNEEPGITPRPSPGRLFKECTLRPPPGQKHNAQNLKGEACPSPRPPLGRFFEKCTLRPPPGGIHNSLNLKGEASPSPRPPLGRLFEVCTFKPPPGGIHNAQNLKGEACSSPRPPPRRLFEVYNYRPPSERIHSAQTLSFEACPSSRPRLPGKIFGEMCSPRIHPRLVDSAGGVRTSRLTSRKLTDIRDISVGKSIEQNNTSCQVEAFTTTDPASLPQSLKECLDADWESDKDSWDDPFYDALDTLSPNESLSLKSSAGGLSSSYHQNHRSSGNFSVDPQTRASMMSRFLPASKSAEVHEPHHVIKKSTVVIGEHKTLQDFIDFERKPLLMLPGLNARPSSNQHLGYLNHEDVEYDDPEFRIGKTCGVFQGLCVNNFVTYLNPKSGMKLKPQSSKASSDEVKKVTKNGNGRPVDKRVYDETCKKQYPSEDTSQELHKIRNTLTCKPKRIALSTNSYKMADRISSTIPRSGGTYHVHNERPPSLIREEDLFLGVPKPVEPKTDEISPLLKRDHHVNKVSAQCSNRQGFEPQVVAIAKTMYEDTLQKKVRYMKLNSSESQLPSNSLTRNLATMARSDAVCDFGSTGMVSTSTHKSGLPGLSPIKEKCNQEHYFLGTEELKVGENLVNGQEESNRAVLLHPLSLPLPQSPSESWLWRTRPSTNLQNSFARSHGDRRLRNVSKNKQPSKWEKLVKSSKIHHDNFHYQRLLNNVDRYSKISDA</sequence>
<dbReference type="EMBL" id="BAABME010000739">
    <property type="protein sequence ID" value="GAA0145134.1"/>
    <property type="molecule type" value="Genomic_DNA"/>
</dbReference>
<feature type="region of interest" description="Disordered" evidence="1">
    <location>
        <begin position="541"/>
        <end position="567"/>
    </location>
</feature>
<accession>A0AAV3P0K6</accession>
<dbReference type="PANTHER" id="PTHR33671">
    <property type="entry name" value="N-METHYLTRANSFERASE, PUTATIVE (DUF688)-RELATED"/>
    <property type="match status" value="1"/>
</dbReference>
<protein>
    <submittedName>
        <fullName evidence="2">Uncharacterized protein</fullName>
    </submittedName>
</protein>
<comment type="caution">
    <text evidence="2">The sequence shown here is derived from an EMBL/GenBank/DDBJ whole genome shotgun (WGS) entry which is preliminary data.</text>
</comment>
<dbReference type="AlphaFoldDB" id="A0AAV3P0K6"/>
<evidence type="ECO:0000313" key="3">
    <source>
        <dbReference type="Proteomes" id="UP001454036"/>
    </source>
</evidence>
<evidence type="ECO:0000256" key="1">
    <source>
        <dbReference type="SAM" id="MobiDB-lite"/>
    </source>
</evidence>
<dbReference type="Proteomes" id="UP001454036">
    <property type="component" value="Unassembled WGS sequence"/>
</dbReference>
<gene>
    <name evidence="2" type="ORF">LIER_05395</name>
</gene>
<name>A0AAV3P0K6_LITER</name>
<proteinExistence type="predicted"/>
<feature type="region of interest" description="Disordered" evidence="1">
    <location>
        <begin position="409"/>
        <end position="430"/>
    </location>
</feature>
<organism evidence="2 3">
    <name type="scientific">Lithospermum erythrorhizon</name>
    <name type="common">Purple gromwell</name>
    <name type="synonym">Lithospermum officinale var. erythrorhizon</name>
    <dbReference type="NCBI Taxonomy" id="34254"/>
    <lineage>
        <taxon>Eukaryota</taxon>
        <taxon>Viridiplantae</taxon>
        <taxon>Streptophyta</taxon>
        <taxon>Embryophyta</taxon>
        <taxon>Tracheophyta</taxon>
        <taxon>Spermatophyta</taxon>
        <taxon>Magnoliopsida</taxon>
        <taxon>eudicotyledons</taxon>
        <taxon>Gunneridae</taxon>
        <taxon>Pentapetalae</taxon>
        <taxon>asterids</taxon>
        <taxon>lamiids</taxon>
        <taxon>Boraginales</taxon>
        <taxon>Boraginaceae</taxon>
        <taxon>Boraginoideae</taxon>
        <taxon>Lithospermeae</taxon>
        <taxon>Lithospermum</taxon>
    </lineage>
</organism>
<reference evidence="2 3" key="1">
    <citation type="submission" date="2024-01" db="EMBL/GenBank/DDBJ databases">
        <title>The complete chloroplast genome sequence of Lithospermum erythrorhizon: insights into the phylogenetic relationship among Boraginaceae species and the maternal lineages of purple gromwells.</title>
        <authorList>
            <person name="Okada T."/>
            <person name="Watanabe K."/>
        </authorList>
    </citation>
    <scope>NUCLEOTIDE SEQUENCE [LARGE SCALE GENOMIC DNA]</scope>
</reference>
<dbReference type="PANTHER" id="PTHR33671:SF3">
    <property type="entry name" value="F28N24.8 PROTEIN"/>
    <property type="match status" value="1"/>
</dbReference>
<keyword evidence="3" id="KW-1185">Reference proteome</keyword>